<name>A0A2S6GKH7_9PSEU</name>
<protein>
    <recommendedName>
        <fullName evidence="3">2-oxoglutarate-Fe(II)-dependent oxygenase superfamily protein</fullName>
    </recommendedName>
</protein>
<dbReference type="RefSeq" id="WP_104481066.1">
    <property type="nucleotide sequence ID" value="NZ_CP154825.1"/>
</dbReference>
<dbReference type="Proteomes" id="UP000239203">
    <property type="component" value="Unassembled WGS sequence"/>
</dbReference>
<keyword evidence="2" id="KW-1185">Reference proteome</keyword>
<gene>
    <name evidence="1" type="ORF">CLV40_113130</name>
</gene>
<proteinExistence type="predicted"/>
<dbReference type="AlphaFoldDB" id="A0A2S6GKH7"/>
<dbReference type="Gene3D" id="2.60.120.620">
    <property type="entry name" value="q2cbj1_9rhob like domain"/>
    <property type="match status" value="1"/>
</dbReference>
<evidence type="ECO:0000313" key="2">
    <source>
        <dbReference type="Proteomes" id="UP000239203"/>
    </source>
</evidence>
<dbReference type="Pfam" id="PF22814">
    <property type="entry name" value="WelO5"/>
    <property type="match status" value="1"/>
</dbReference>
<sequence>MISAATHDPFFTTVTSSAFHRDAIADLAAGRTAAIRVPDLLPAHECAEIMRALSERAFDTYDTDRIQPAVMRCGVGVSDHRADGRIAPSYWTALLASRRMWQDLDLPFDPFERCRTALGAHWPHPVLVGRSGGREMGPGVAREPNGGFQIHFDDAIREFTGNLLDANLIAQFAFNLYLSVPDRGGETVIWRHRWHPDDERLRLPHASYGYAESVVGDAEALLIRPVVGEALLLDPRNFHAVRPGQGARRVALGFSVGMADSGELLVWG</sequence>
<reference evidence="1 2" key="1">
    <citation type="submission" date="2018-02" db="EMBL/GenBank/DDBJ databases">
        <title>Genomic Encyclopedia of Archaeal and Bacterial Type Strains, Phase II (KMG-II): from individual species to whole genera.</title>
        <authorList>
            <person name="Goeker M."/>
        </authorList>
    </citation>
    <scope>NUCLEOTIDE SEQUENCE [LARGE SCALE GENOMIC DNA]</scope>
    <source>
        <strain evidence="1 2">YU 961-1</strain>
    </source>
</reference>
<organism evidence="1 2">
    <name type="scientific">Actinokineospora auranticolor</name>
    <dbReference type="NCBI Taxonomy" id="155976"/>
    <lineage>
        <taxon>Bacteria</taxon>
        <taxon>Bacillati</taxon>
        <taxon>Actinomycetota</taxon>
        <taxon>Actinomycetes</taxon>
        <taxon>Pseudonocardiales</taxon>
        <taxon>Pseudonocardiaceae</taxon>
        <taxon>Actinokineospora</taxon>
    </lineage>
</organism>
<evidence type="ECO:0000313" key="1">
    <source>
        <dbReference type="EMBL" id="PPK65646.1"/>
    </source>
</evidence>
<dbReference type="InterPro" id="IPR055091">
    <property type="entry name" value="WelO5-like"/>
</dbReference>
<dbReference type="OrthoDB" id="6532393at2"/>
<dbReference type="EMBL" id="PTIX01000013">
    <property type="protein sequence ID" value="PPK65646.1"/>
    <property type="molecule type" value="Genomic_DNA"/>
</dbReference>
<accession>A0A2S6GKH7</accession>
<evidence type="ECO:0008006" key="3">
    <source>
        <dbReference type="Google" id="ProtNLM"/>
    </source>
</evidence>
<comment type="caution">
    <text evidence="1">The sequence shown here is derived from an EMBL/GenBank/DDBJ whole genome shotgun (WGS) entry which is preliminary data.</text>
</comment>